<feature type="domain" description="Calcineurin-like phosphoesterase" evidence="1">
    <location>
        <begin position="18"/>
        <end position="225"/>
    </location>
</feature>
<dbReference type="SUPFAM" id="SSF56300">
    <property type="entry name" value="Metallo-dependent phosphatases"/>
    <property type="match status" value="1"/>
</dbReference>
<protein>
    <submittedName>
        <fullName evidence="2">Metallophosphoesterase</fullName>
    </submittedName>
</protein>
<proteinExistence type="predicted"/>
<dbReference type="EMBL" id="QRLR01000006">
    <property type="protein sequence ID" value="RHJ22047.1"/>
    <property type="molecule type" value="Genomic_DNA"/>
</dbReference>
<reference evidence="2 3" key="1">
    <citation type="submission" date="2018-08" db="EMBL/GenBank/DDBJ databases">
        <title>A genome reference for cultivated species of the human gut microbiota.</title>
        <authorList>
            <person name="Zou Y."/>
            <person name="Xue W."/>
            <person name="Luo G."/>
        </authorList>
    </citation>
    <scope>NUCLEOTIDE SEQUENCE [LARGE SCALE GENOMIC DNA]</scope>
    <source>
        <strain evidence="2 3">AM12-10</strain>
    </source>
</reference>
<dbReference type="Pfam" id="PF00149">
    <property type="entry name" value="Metallophos"/>
    <property type="match status" value="1"/>
</dbReference>
<evidence type="ECO:0000313" key="3">
    <source>
        <dbReference type="Proteomes" id="UP000283727"/>
    </source>
</evidence>
<dbReference type="AlphaFoldDB" id="A0A415C2W2"/>
<dbReference type="Proteomes" id="UP000283727">
    <property type="component" value="Unassembled WGS sequence"/>
</dbReference>
<comment type="caution">
    <text evidence="2">The sequence shown here is derived from an EMBL/GenBank/DDBJ whole genome shotgun (WGS) entry which is preliminary data.</text>
</comment>
<gene>
    <name evidence="2" type="ORF">DW137_09475</name>
</gene>
<dbReference type="Gene3D" id="3.60.21.10">
    <property type="match status" value="1"/>
</dbReference>
<accession>A0A415C2W2</accession>
<name>A0A415C2W2_BIFBI</name>
<dbReference type="CDD" id="cd00838">
    <property type="entry name" value="MPP_superfamily"/>
    <property type="match status" value="1"/>
</dbReference>
<evidence type="ECO:0000259" key="1">
    <source>
        <dbReference type="Pfam" id="PF00149"/>
    </source>
</evidence>
<organism evidence="2 3">
    <name type="scientific">Bifidobacterium bifidum</name>
    <dbReference type="NCBI Taxonomy" id="1681"/>
    <lineage>
        <taxon>Bacteria</taxon>
        <taxon>Bacillati</taxon>
        <taxon>Actinomycetota</taxon>
        <taxon>Actinomycetes</taxon>
        <taxon>Bifidobacteriales</taxon>
        <taxon>Bifidobacteriaceae</taxon>
        <taxon>Bifidobacterium</taxon>
    </lineage>
</organism>
<dbReference type="InterPro" id="IPR029052">
    <property type="entry name" value="Metallo-depent_PP-like"/>
</dbReference>
<evidence type="ECO:0000313" key="2">
    <source>
        <dbReference type="EMBL" id="RHJ22047.1"/>
    </source>
</evidence>
<sequence length="294" mass="32766">MVQEIGATANERRRRLTRILFVGDLHAKPQLLPRISRTADRVRATRIILLGDIMDDWKATGRSLVEWAETFCDWVEAERQKRQVTVLIGNHDVPYLLEADTPEYARVRDYGTPGFHSKAQRKIFEIFDSRLHEMSTCWYDDNVLASHAGFTGEWLDGWPFGLPVTPINIGLMFPGEPGKLASAYCQAGAARGGDSAPSPLWADKSELIADHPEGLIQVVGHTPVPTVTNTNGLWFCDTMSTMPNGLPIGDGSMLLYTPDKKPMVTFSPASHKAGENVTQLLVRILSSDDRCEYR</sequence>
<dbReference type="GO" id="GO:0016787">
    <property type="term" value="F:hydrolase activity"/>
    <property type="evidence" value="ECO:0007669"/>
    <property type="project" value="InterPro"/>
</dbReference>
<dbReference type="InterPro" id="IPR004843">
    <property type="entry name" value="Calcineurin-like_PHP"/>
</dbReference>